<evidence type="ECO:0000256" key="10">
    <source>
        <dbReference type="ARBA" id="ARBA00023077"/>
    </source>
</evidence>
<sequence>MAANRQNGYRGWYIAALCGTAALLPGAATAQEAAQGIAPGSVGLSPVVIDSQAGGDAATFAPRQQVSANKMASDALDTSASVSVVTQKEIESRGAQTLEQVVSYTAGVQVNEFGSDDRYDFIRIRGFDQNTLLTFRDGLPTRGFGWTFGRLEPYGLERVEVLKGSNSSLFGLSSPGGVINSVTKMPRPYRFGEVYTTLGDDHTEAGFDFGDATADRTLSYRLTGKAQEAEGYYDHSPDDRRYLGAALTWAPTEATSLTVLGDYNRRDGWPGTGFPKGTVDRLGHRTFLGEPEFNTFDTRQKSLGYLLSHDFGGGLTFRQNARYTWFDLDYRQVYGASTDPGADRTAFFVGSKAKQFAVDNQLQFDTSFGTVQGRTLAGYEYSWIKVDELARTGTAGPLDIFDPSYCGRGCVALGPYIDWRPEQTTHALYLQQELTFEDRWILTFGGRYDRTNVDIDYGAADYRGAGRADRDFNAFTKRAGVTYKATSDLSFYANYSESFEPDPWAPASDPKEGKQYEAGVKYRPAGTEALLTAAVFDLTQTNVSVQVDPVNYRQIGKIGVRGLELEAKGEVLDNLNLTFAYAYWDAEIREDGVQGNLGNRPARVPRHIGAIWADYTFPGTATRGDVRIGGGMRYMGGTYGDDANTVSVGGYAIFDAMASYRLTEDVLLQANVSNLFDRHSLVTDYYGTEYFNDGRTVTATLKYTW</sequence>
<evidence type="ECO:0000256" key="14">
    <source>
        <dbReference type="PROSITE-ProRule" id="PRU01360"/>
    </source>
</evidence>
<evidence type="ECO:0000256" key="5">
    <source>
        <dbReference type="ARBA" id="ARBA00022496"/>
    </source>
</evidence>
<dbReference type="eggNOG" id="COG4774">
    <property type="taxonomic scope" value="Bacteria"/>
</dbReference>
<dbReference type="Gene3D" id="2.40.170.20">
    <property type="entry name" value="TonB-dependent receptor, beta-barrel domain"/>
    <property type="match status" value="1"/>
</dbReference>
<dbReference type="NCBIfam" id="TIGR01783">
    <property type="entry name" value="TonB-siderophor"/>
    <property type="match status" value="1"/>
</dbReference>
<dbReference type="AlphaFoldDB" id="A0A086Y6L2"/>
<evidence type="ECO:0000256" key="3">
    <source>
        <dbReference type="ARBA" id="ARBA00022448"/>
    </source>
</evidence>
<evidence type="ECO:0000256" key="11">
    <source>
        <dbReference type="ARBA" id="ARBA00023136"/>
    </source>
</evidence>
<keyword evidence="12" id="KW-0675">Receptor</keyword>
<dbReference type="InterPro" id="IPR000531">
    <property type="entry name" value="Beta-barrel_TonB"/>
</dbReference>
<dbReference type="PANTHER" id="PTHR32552">
    <property type="entry name" value="FERRICHROME IRON RECEPTOR-RELATED"/>
    <property type="match status" value="1"/>
</dbReference>
<evidence type="ECO:0000256" key="1">
    <source>
        <dbReference type="ARBA" id="ARBA00004571"/>
    </source>
</evidence>
<dbReference type="STRING" id="195105.CN97_14290"/>
<evidence type="ECO:0000256" key="6">
    <source>
        <dbReference type="ARBA" id="ARBA00022692"/>
    </source>
</evidence>
<dbReference type="InterPro" id="IPR037066">
    <property type="entry name" value="Plug_dom_sf"/>
</dbReference>
<dbReference type="GO" id="GO:0015344">
    <property type="term" value="F:siderophore uptake transmembrane transporter activity"/>
    <property type="evidence" value="ECO:0007669"/>
    <property type="project" value="TreeGrafter"/>
</dbReference>
<dbReference type="GO" id="GO:0038023">
    <property type="term" value="F:signaling receptor activity"/>
    <property type="evidence" value="ECO:0007669"/>
    <property type="project" value="InterPro"/>
</dbReference>
<dbReference type="InterPro" id="IPR010105">
    <property type="entry name" value="TonB_sidphr_rcpt"/>
</dbReference>
<dbReference type="GO" id="GO:0015891">
    <property type="term" value="P:siderophore transport"/>
    <property type="evidence" value="ECO:0007669"/>
    <property type="project" value="InterPro"/>
</dbReference>
<proteinExistence type="inferred from homology"/>
<evidence type="ECO:0000256" key="13">
    <source>
        <dbReference type="ARBA" id="ARBA00023237"/>
    </source>
</evidence>
<comment type="caution">
    <text evidence="18">The sequence shown here is derived from an EMBL/GenBank/DDBJ whole genome shotgun (WGS) entry which is preliminary data.</text>
</comment>
<evidence type="ECO:0000256" key="2">
    <source>
        <dbReference type="ARBA" id="ARBA00009810"/>
    </source>
</evidence>
<dbReference type="Pfam" id="PF00593">
    <property type="entry name" value="TonB_dep_Rec_b-barrel"/>
    <property type="match status" value="1"/>
</dbReference>
<keyword evidence="4 14" id="KW-1134">Transmembrane beta strand</keyword>
<evidence type="ECO:0000256" key="4">
    <source>
        <dbReference type="ARBA" id="ARBA00022452"/>
    </source>
</evidence>
<dbReference type="Proteomes" id="UP000028826">
    <property type="component" value="Unassembled WGS sequence"/>
</dbReference>
<dbReference type="PROSITE" id="PS52016">
    <property type="entry name" value="TONB_DEPENDENT_REC_3"/>
    <property type="match status" value="1"/>
</dbReference>
<protein>
    <submittedName>
        <fullName evidence="18">Ligand-gated channel protein</fullName>
    </submittedName>
</protein>
<dbReference type="Pfam" id="PF07715">
    <property type="entry name" value="Plug"/>
    <property type="match status" value="1"/>
</dbReference>
<keyword evidence="7" id="KW-0732">Signal</keyword>
<comment type="similarity">
    <text evidence="2 14 15">Belongs to the TonB-dependent receptor family.</text>
</comment>
<reference evidence="18 19" key="1">
    <citation type="submission" date="2014-03" db="EMBL/GenBank/DDBJ databases">
        <title>Genome of Haematobacter massiliensis CCUG 47968.</title>
        <authorList>
            <person name="Wang D."/>
            <person name="Wang G."/>
        </authorList>
    </citation>
    <scope>NUCLEOTIDE SEQUENCE [LARGE SCALE GENOMIC DNA]</scope>
    <source>
        <strain evidence="18 19">CCUG 47968</strain>
    </source>
</reference>
<evidence type="ECO:0000259" key="17">
    <source>
        <dbReference type="Pfam" id="PF07715"/>
    </source>
</evidence>
<evidence type="ECO:0000313" key="19">
    <source>
        <dbReference type="Proteomes" id="UP000028826"/>
    </source>
</evidence>
<dbReference type="RefSeq" id="WP_035709691.1">
    <property type="nucleotide sequence ID" value="NZ_CAMIFG010000171.1"/>
</dbReference>
<feature type="domain" description="TonB-dependent receptor plug" evidence="17">
    <location>
        <begin position="76"/>
        <end position="178"/>
    </location>
</feature>
<dbReference type="CDD" id="cd01347">
    <property type="entry name" value="ligand_gated_channel"/>
    <property type="match status" value="1"/>
</dbReference>
<evidence type="ECO:0000259" key="16">
    <source>
        <dbReference type="Pfam" id="PF00593"/>
    </source>
</evidence>
<comment type="subcellular location">
    <subcellularLocation>
        <location evidence="1 14">Cell outer membrane</location>
        <topology evidence="1 14">Multi-pass membrane protein</topology>
    </subcellularLocation>
</comment>
<dbReference type="InterPro" id="IPR036942">
    <property type="entry name" value="Beta-barrel_TonB_sf"/>
</dbReference>
<evidence type="ECO:0000256" key="15">
    <source>
        <dbReference type="RuleBase" id="RU003357"/>
    </source>
</evidence>
<evidence type="ECO:0000256" key="12">
    <source>
        <dbReference type="ARBA" id="ARBA00023170"/>
    </source>
</evidence>
<accession>A0A086Y6L2</accession>
<gene>
    <name evidence="18" type="ORF">CN97_14290</name>
</gene>
<keyword evidence="13 14" id="KW-0998">Cell outer membrane</keyword>
<evidence type="ECO:0000313" key="18">
    <source>
        <dbReference type="EMBL" id="KFI29912.1"/>
    </source>
</evidence>
<evidence type="ECO:0000256" key="7">
    <source>
        <dbReference type="ARBA" id="ARBA00022729"/>
    </source>
</evidence>
<evidence type="ECO:0000256" key="8">
    <source>
        <dbReference type="ARBA" id="ARBA00023004"/>
    </source>
</evidence>
<name>A0A086Y6L2_9RHOB</name>
<organism evidence="18 19">
    <name type="scientific">Haematobacter massiliensis</name>
    <dbReference type="NCBI Taxonomy" id="195105"/>
    <lineage>
        <taxon>Bacteria</taxon>
        <taxon>Pseudomonadati</taxon>
        <taxon>Pseudomonadota</taxon>
        <taxon>Alphaproteobacteria</taxon>
        <taxon>Rhodobacterales</taxon>
        <taxon>Paracoccaceae</taxon>
        <taxon>Haematobacter</taxon>
    </lineage>
</organism>
<dbReference type="GO" id="GO:0009279">
    <property type="term" value="C:cell outer membrane"/>
    <property type="evidence" value="ECO:0007669"/>
    <property type="project" value="UniProtKB-SubCell"/>
</dbReference>
<dbReference type="PANTHER" id="PTHR32552:SF68">
    <property type="entry name" value="FERRICHROME OUTER MEMBRANE TRANSPORTER_PHAGE RECEPTOR"/>
    <property type="match status" value="1"/>
</dbReference>
<keyword evidence="8" id="KW-0408">Iron</keyword>
<dbReference type="OrthoDB" id="9760333at2"/>
<keyword evidence="9" id="KW-0406">Ion transport</keyword>
<keyword evidence="3 14" id="KW-0813">Transport</keyword>
<dbReference type="EMBL" id="JGYG01000004">
    <property type="protein sequence ID" value="KFI29912.1"/>
    <property type="molecule type" value="Genomic_DNA"/>
</dbReference>
<evidence type="ECO:0000256" key="9">
    <source>
        <dbReference type="ARBA" id="ARBA00023065"/>
    </source>
</evidence>
<keyword evidence="5" id="KW-0410">Iron transport</keyword>
<dbReference type="InterPro" id="IPR039426">
    <property type="entry name" value="TonB-dep_rcpt-like"/>
</dbReference>
<keyword evidence="11 14" id="KW-0472">Membrane</keyword>
<dbReference type="InterPro" id="IPR012910">
    <property type="entry name" value="Plug_dom"/>
</dbReference>
<dbReference type="SUPFAM" id="SSF56935">
    <property type="entry name" value="Porins"/>
    <property type="match status" value="1"/>
</dbReference>
<dbReference type="Gene3D" id="2.170.130.10">
    <property type="entry name" value="TonB-dependent receptor, plug domain"/>
    <property type="match status" value="1"/>
</dbReference>
<feature type="domain" description="TonB-dependent receptor-like beta-barrel" evidence="16">
    <location>
        <begin position="253"/>
        <end position="675"/>
    </location>
</feature>
<keyword evidence="6 14" id="KW-0812">Transmembrane</keyword>
<keyword evidence="19" id="KW-1185">Reference proteome</keyword>
<keyword evidence="10 15" id="KW-0798">TonB box</keyword>